<keyword evidence="9" id="KW-1185">Reference proteome</keyword>
<evidence type="ECO:0000256" key="4">
    <source>
        <dbReference type="ARBA" id="ARBA00023002"/>
    </source>
</evidence>
<gene>
    <name evidence="8" type="ORF">SAMN05216184_103135</name>
</gene>
<dbReference type="GO" id="GO:0016491">
    <property type="term" value="F:oxidoreductase activity"/>
    <property type="evidence" value="ECO:0007669"/>
    <property type="project" value="UniProtKB-KW"/>
</dbReference>
<evidence type="ECO:0000256" key="1">
    <source>
        <dbReference type="ARBA" id="ARBA00001947"/>
    </source>
</evidence>
<dbReference type="OrthoDB" id="241504at2"/>
<comment type="similarity">
    <text evidence="5">Belongs to the zinc-containing alcohol dehydrogenase family.</text>
</comment>
<proteinExistence type="inferred from homology"/>
<dbReference type="InterPro" id="IPR013154">
    <property type="entry name" value="ADH-like_N"/>
</dbReference>
<dbReference type="SUPFAM" id="SSF51735">
    <property type="entry name" value="NAD(P)-binding Rossmann-fold domains"/>
    <property type="match status" value="1"/>
</dbReference>
<sequence length="405" mass="43164">MRALTWQGREKVSVEDVPDPRIQLPTDAVIRITSSAICGSDLHLYSVLGPFLESGDVLGHEPMGVVEEVGSEVTSLRPGDRVVVPFVIACGSCWMCGQGLHSQCETTQVREHGKGASLFGYTKLYGQVPGGQAEYLRVPFADVGPVVVPDDGEPDERYLYLSDVVPTAWQAVEYAQVPPGGTVVVLGLGPIGQLSARIARHRGAEQVIGVDLVPERLEMARRHGVTTMDLRGVDDVAAAVRELTNGRGADSVIDAVGMEAHGSPVAKGVQAGAGMLPDALARPLFTKAGIDRLAALHAAIDIVRRGGTISLSGVYGGAQDPMPMLDLFDKQVNLRMGQANVHRWIDDVLPLVSDSADPLGVLDLRTHRLSLEDAAHGYDIFQRKDDGAIKVVLDPAMPSARTGAR</sequence>
<dbReference type="AlphaFoldDB" id="A0A2Y9C4P6"/>
<dbReference type="InterPro" id="IPR036291">
    <property type="entry name" value="NAD(P)-bd_dom_sf"/>
</dbReference>
<evidence type="ECO:0000313" key="8">
    <source>
        <dbReference type="EMBL" id="SSA39953.1"/>
    </source>
</evidence>
<reference evidence="8 9" key="1">
    <citation type="submission" date="2016-10" db="EMBL/GenBank/DDBJ databases">
        <authorList>
            <person name="Cai Z."/>
        </authorList>
    </citation>
    <scope>NUCLEOTIDE SEQUENCE [LARGE SCALE GENOMIC DNA]</scope>
    <source>
        <strain evidence="8 9">CGMCC 1.10826</strain>
    </source>
</reference>
<keyword evidence="2 5" id="KW-0479">Metal-binding</keyword>
<organism evidence="8 9">
    <name type="scientific">Georgenia satyanarayanai</name>
    <dbReference type="NCBI Taxonomy" id="860221"/>
    <lineage>
        <taxon>Bacteria</taxon>
        <taxon>Bacillati</taxon>
        <taxon>Actinomycetota</taxon>
        <taxon>Actinomycetes</taxon>
        <taxon>Micrococcales</taxon>
        <taxon>Bogoriellaceae</taxon>
        <taxon>Georgenia</taxon>
    </lineage>
</organism>
<dbReference type="PANTHER" id="PTHR42813:SF2">
    <property type="entry name" value="DEHYDROGENASE, ZINC-CONTAINING, PUTATIVE (AFU_ORTHOLOGUE AFUA_2G02810)-RELATED"/>
    <property type="match status" value="1"/>
</dbReference>
<evidence type="ECO:0000256" key="3">
    <source>
        <dbReference type="ARBA" id="ARBA00022833"/>
    </source>
</evidence>
<dbReference type="Pfam" id="PF00107">
    <property type="entry name" value="ADH_zinc_N"/>
    <property type="match status" value="1"/>
</dbReference>
<evidence type="ECO:0000259" key="7">
    <source>
        <dbReference type="Pfam" id="PF08240"/>
    </source>
</evidence>
<feature type="domain" description="Alcohol dehydrogenase-like C-terminal" evidence="6">
    <location>
        <begin position="190"/>
        <end position="259"/>
    </location>
</feature>
<dbReference type="EMBL" id="UETB01000003">
    <property type="protein sequence ID" value="SSA39953.1"/>
    <property type="molecule type" value="Genomic_DNA"/>
</dbReference>
<keyword evidence="4" id="KW-0560">Oxidoreductase</keyword>
<feature type="domain" description="Alcohol dehydrogenase-like N-terminal" evidence="7">
    <location>
        <begin position="25"/>
        <end position="145"/>
    </location>
</feature>
<dbReference type="Gene3D" id="3.90.180.10">
    <property type="entry name" value="Medium-chain alcohol dehydrogenases, catalytic domain"/>
    <property type="match status" value="1"/>
</dbReference>
<dbReference type="CDD" id="cd08283">
    <property type="entry name" value="FDH_like_1"/>
    <property type="match status" value="1"/>
</dbReference>
<dbReference type="InterPro" id="IPR011032">
    <property type="entry name" value="GroES-like_sf"/>
</dbReference>
<dbReference type="Gene3D" id="3.40.50.720">
    <property type="entry name" value="NAD(P)-binding Rossmann-like Domain"/>
    <property type="match status" value="1"/>
</dbReference>
<dbReference type="Proteomes" id="UP000250222">
    <property type="component" value="Unassembled WGS sequence"/>
</dbReference>
<dbReference type="Pfam" id="PF08240">
    <property type="entry name" value="ADH_N"/>
    <property type="match status" value="1"/>
</dbReference>
<dbReference type="InterPro" id="IPR002328">
    <property type="entry name" value="ADH_Zn_CS"/>
</dbReference>
<dbReference type="PROSITE" id="PS00059">
    <property type="entry name" value="ADH_ZINC"/>
    <property type="match status" value="1"/>
</dbReference>
<dbReference type="PANTHER" id="PTHR42813">
    <property type="entry name" value="ZINC-TYPE ALCOHOL DEHYDROGENASE-LIKE"/>
    <property type="match status" value="1"/>
</dbReference>
<evidence type="ECO:0000256" key="5">
    <source>
        <dbReference type="RuleBase" id="RU361277"/>
    </source>
</evidence>
<evidence type="ECO:0000259" key="6">
    <source>
        <dbReference type="Pfam" id="PF00107"/>
    </source>
</evidence>
<dbReference type="GO" id="GO:0008270">
    <property type="term" value="F:zinc ion binding"/>
    <property type="evidence" value="ECO:0007669"/>
    <property type="project" value="InterPro"/>
</dbReference>
<accession>A0A2Y9C4P6</accession>
<keyword evidence="3 5" id="KW-0862">Zinc</keyword>
<dbReference type="RefSeq" id="WP_110851798.1">
    <property type="nucleotide sequence ID" value="NZ_QKLZ01000003.1"/>
</dbReference>
<comment type="cofactor">
    <cofactor evidence="1 5">
        <name>Zn(2+)</name>
        <dbReference type="ChEBI" id="CHEBI:29105"/>
    </cofactor>
</comment>
<evidence type="ECO:0000256" key="2">
    <source>
        <dbReference type="ARBA" id="ARBA00022723"/>
    </source>
</evidence>
<protein>
    <submittedName>
        <fullName evidence="8">Threonine dehydrogenase</fullName>
    </submittedName>
</protein>
<name>A0A2Y9C4P6_9MICO</name>
<dbReference type="InterPro" id="IPR013149">
    <property type="entry name" value="ADH-like_C"/>
</dbReference>
<dbReference type="SUPFAM" id="SSF50129">
    <property type="entry name" value="GroES-like"/>
    <property type="match status" value="1"/>
</dbReference>
<evidence type="ECO:0000313" key="9">
    <source>
        <dbReference type="Proteomes" id="UP000250222"/>
    </source>
</evidence>